<organism evidence="1 2">
    <name type="scientific">Hyalomma asiaticum</name>
    <name type="common">Tick</name>
    <dbReference type="NCBI Taxonomy" id="266040"/>
    <lineage>
        <taxon>Eukaryota</taxon>
        <taxon>Metazoa</taxon>
        <taxon>Ecdysozoa</taxon>
        <taxon>Arthropoda</taxon>
        <taxon>Chelicerata</taxon>
        <taxon>Arachnida</taxon>
        <taxon>Acari</taxon>
        <taxon>Parasitiformes</taxon>
        <taxon>Ixodida</taxon>
        <taxon>Ixodoidea</taxon>
        <taxon>Ixodidae</taxon>
        <taxon>Hyalomminae</taxon>
        <taxon>Hyalomma</taxon>
    </lineage>
</organism>
<keyword evidence="2" id="KW-1185">Reference proteome</keyword>
<protein>
    <submittedName>
        <fullName evidence="1">Uncharacterized protein</fullName>
    </submittedName>
</protein>
<sequence length="112" mass="11656">MFMPCERNKGHDMKKLAHGMPSDDDSTAAEGAEDGRRDGGPDSAGLLRGGWCGTTSAHRKADHSEGPPATGHPRVSSCTIKRQHVCPAQESAGSRTPRGAGSPRPPKNTGLG</sequence>
<dbReference type="EMBL" id="CM023481">
    <property type="protein sequence ID" value="KAH6948028.1"/>
    <property type="molecule type" value="Genomic_DNA"/>
</dbReference>
<dbReference type="Proteomes" id="UP000821845">
    <property type="component" value="Chromosome 1"/>
</dbReference>
<evidence type="ECO:0000313" key="1">
    <source>
        <dbReference type="EMBL" id="KAH6948028.1"/>
    </source>
</evidence>
<reference evidence="1" key="1">
    <citation type="submission" date="2020-05" db="EMBL/GenBank/DDBJ databases">
        <title>Large-scale comparative analyses of tick genomes elucidate their genetic diversity and vector capacities.</title>
        <authorList>
            <person name="Jia N."/>
            <person name="Wang J."/>
            <person name="Shi W."/>
            <person name="Du L."/>
            <person name="Sun Y."/>
            <person name="Zhan W."/>
            <person name="Jiang J."/>
            <person name="Wang Q."/>
            <person name="Zhang B."/>
            <person name="Ji P."/>
            <person name="Sakyi L.B."/>
            <person name="Cui X."/>
            <person name="Yuan T."/>
            <person name="Jiang B."/>
            <person name="Yang W."/>
            <person name="Lam T.T.-Y."/>
            <person name="Chang Q."/>
            <person name="Ding S."/>
            <person name="Wang X."/>
            <person name="Zhu J."/>
            <person name="Ruan X."/>
            <person name="Zhao L."/>
            <person name="Wei J."/>
            <person name="Que T."/>
            <person name="Du C."/>
            <person name="Cheng J."/>
            <person name="Dai P."/>
            <person name="Han X."/>
            <person name="Huang E."/>
            <person name="Gao Y."/>
            <person name="Liu J."/>
            <person name="Shao H."/>
            <person name="Ye R."/>
            <person name="Li L."/>
            <person name="Wei W."/>
            <person name="Wang X."/>
            <person name="Wang C."/>
            <person name="Yang T."/>
            <person name="Huo Q."/>
            <person name="Li W."/>
            <person name="Guo W."/>
            <person name="Chen H."/>
            <person name="Zhou L."/>
            <person name="Ni X."/>
            <person name="Tian J."/>
            <person name="Zhou Y."/>
            <person name="Sheng Y."/>
            <person name="Liu T."/>
            <person name="Pan Y."/>
            <person name="Xia L."/>
            <person name="Li J."/>
            <person name="Zhao F."/>
            <person name="Cao W."/>
        </authorList>
    </citation>
    <scope>NUCLEOTIDE SEQUENCE</scope>
    <source>
        <strain evidence="1">Hyas-2018</strain>
    </source>
</reference>
<name>A0ACB7TLT6_HYAAI</name>
<proteinExistence type="predicted"/>
<accession>A0ACB7TLT6</accession>
<comment type="caution">
    <text evidence="1">The sequence shown here is derived from an EMBL/GenBank/DDBJ whole genome shotgun (WGS) entry which is preliminary data.</text>
</comment>
<gene>
    <name evidence="1" type="ORF">HPB50_022466</name>
</gene>
<evidence type="ECO:0000313" key="2">
    <source>
        <dbReference type="Proteomes" id="UP000821845"/>
    </source>
</evidence>